<dbReference type="SUPFAM" id="SSF56112">
    <property type="entry name" value="Protein kinase-like (PK-like)"/>
    <property type="match status" value="1"/>
</dbReference>
<accession>A0A5J5B8V2</accession>
<proteinExistence type="predicted"/>
<organism evidence="2 3">
    <name type="scientific">Nyssa sinensis</name>
    <dbReference type="NCBI Taxonomy" id="561372"/>
    <lineage>
        <taxon>Eukaryota</taxon>
        <taxon>Viridiplantae</taxon>
        <taxon>Streptophyta</taxon>
        <taxon>Embryophyta</taxon>
        <taxon>Tracheophyta</taxon>
        <taxon>Spermatophyta</taxon>
        <taxon>Magnoliopsida</taxon>
        <taxon>eudicotyledons</taxon>
        <taxon>Gunneridae</taxon>
        <taxon>Pentapetalae</taxon>
        <taxon>asterids</taxon>
        <taxon>Cornales</taxon>
        <taxon>Nyssaceae</taxon>
        <taxon>Nyssa</taxon>
    </lineage>
</organism>
<sequence>MAEEFSVEIPCGIMSETRRERIRQILWHQKYVHLSSSSAAATASFSFFRKICSLLDLIKGQISSAAIKGTVGYVAPEYGMGGEVSTEGDVYSYGILLLEMITGKRPTDKMFKDGLSLHSFCKMTFPERVEELVDSCLLVEEINEVMTNRARNHTQLSGKRVECLLSIIQIGIACSVESPGERMDIQDVIRNLHQVKQVFLGV</sequence>
<dbReference type="InterPro" id="IPR001245">
    <property type="entry name" value="Ser-Thr/Tyr_kinase_cat_dom"/>
</dbReference>
<dbReference type="PANTHER" id="PTHR48055:SF57">
    <property type="entry name" value="PROTEIN KINASE DOMAIN-CONTAINING PROTEIN"/>
    <property type="match status" value="1"/>
</dbReference>
<evidence type="ECO:0000259" key="1">
    <source>
        <dbReference type="PROSITE" id="PS50011"/>
    </source>
</evidence>
<dbReference type="Proteomes" id="UP000325577">
    <property type="component" value="Linkage Group LG14"/>
</dbReference>
<dbReference type="InterPro" id="IPR000719">
    <property type="entry name" value="Prot_kinase_dom"/>
</dbReference>
<dbReference type="OrthoDB" id="1103805at2759"/>
<feature type="domain" description="Protein kinase" evidence="1">
    <location>
        <begin position="1"/>
        <end position="156"/>
    </location>
</feature>
<dbReference type="AlphaFoldDB" id="A0A5J5B8V2"/>
<dbReference type="InterPro" id="IPR051564">
    <property type="entry name" value="LRR_receptor-like_kinase"/>
</dbReference>
<reference evidence="2 3" key="1">
    <citation type="submission" date="2019-09" db="EMBL/GenBank/DDBJ databases">
        <title>A chromosome-level genome assembly of the Chinese tupelo Nyssa sinensis.</title>
        <authorList>
            <person name="Yang X."/>
            <person name="Kang M."/>
            <person name="Yang Y."/>
            <person name="Xiong H."/>
            <person name="Wang M."/>
            <person name="Zhang Z."/>
            <person name="Wang Z."/>
            <person name="Wu H."/>
            <person name="Ma T."/>
            <person name="Liu J."/>
            <person name="Xi Z."/>
        </authorList>
    </citation>
    <scope>NUCLEOTIDE SEQUENCE [LARGE SCALE GENOMIC DNA]</scope>
    <source>
        <strain evidence="2">J267</strain>
        <tissue evidence="2">Leaf</tissue>
    </source>
</reference>
<dbReference type="PANTHER" id="PTHR48055">
    <property type="entry name" value="LEUCINE-RICH REPEAT RECEPTOR PROTEIN KINASE EMS1"/>
    <property type="match status" value="1"/>
</dbReference>
<dbReference type="GO" id="GO:0016020">
    <property type="term" value="C:membrane"/>
    <property type="evidence" value="ECO:0007669"/>
    <property type="project" value="TreeGrafter"/>
</dbReference>
<evidence type="ECO:0000313" key="3">
    <source>
        <dbReference type="Proteomes" id="UP000325577"/>
    </source>
</evidence>
<dbReference type="Pfam" id="PF07714">
    <property type="entry name" value="PK_Tyr_Ser-Thr"/>
    <property type="match status" value="1"/>
</dbReference>
<name>A0A5J5B8V2_9ASTE</name>
<keyword evidence="3" id="KW-1185">Reference proteome</keyword>
<dbReference type="Gene3D" id="1.10.510.10">
    <property type="entry name" value="Transferase(Phosphotransferase) domain 1"/>
    <property type="match status" value="1"/>
</dbReference>
<dbReference type="GO" id="GO:0005524">
    <property type="term" value="F:ATP binding"/>
    <property type="evidence" value="ECO:0007669"/>
    <property type="project" value="InterPro"/>
</dbReference>
<dbReference type="PROSITE" id="PS50011">
    <property type="entry name" value="PROTEIN_KINASE_DOM"/>
    <property type="match status" value="1"/>
</dbReference>
<gene>
    <name evidence="2" type="ORF">F0562_026305</name>
</gene>
<protein>
    <recommendedName>
        <fullName evidence="1">Protein kinase domain-containing protein</fullName>
    </recommendedName>
</protein>
<evidence type="ECO:0000313" key="2">
    <source>
        <dbReference type="EMBL" id="KAA8539613.1"/>
    </source>
</evidence>
<dbReference type="GO" id="GO:0004672">
    <property type="term" value="F:protein kinase activity"/>
    <property type="evidence" value="ECO:0007669"/>
    <property type="project" value="InterPro"/>
</dbReference>
<dbReference type="InterPro" id="IPR011009">
    <property type="entry name" value="Kinase-like_dom_sf"/>
</dbReference>
<dbReference type="EMBL" id="CM018037">
    <property type="protein sequence ID" value="KAA8539613.1"/>
    <property type="molecule type" value="Genomic_DNA"/>
</dbReference>